<evidence type="ECO:0000256" key="3">
    <source>
        <dbReference type="ARBA" id="ARBA00023274"/>
    </source>
</evidence>
<dbReference type="PANTHER" id="PTHR10732:SF0">
    <property type="entry name" value="40S RIBOSOMAL PROTEIN S17"/>
    <property type="match status" value="1"/>
</dbReference>
<comment type="similarity">
    <text evidence="1 4">Belongs to the eukaryotic ribosomal protein eS17 family.</text>
</comment>
<dbReference type="GO" id="GO:0005840">
    <property type="term" value="C:ribosome"/>
    <property type="evidence" value="ECO:0007669"/>
    <property type="project" value="UniProtKB-KW"/>
</dbReference>
<name>A0A3G3IJN7_9ARCH</name>
<dbReference type="Pfam" id="PF00833">
    <property type="entry name" value="Ribosomal_S17e"/>
    <property type="match status" value="1"/>
</dbReference>
<evidence type="ECO:0000256" key="2">
    <source>
        <dbReference type="ARBA" id="ARBA00022980"/>
    </source>
</evidence>
<evidence type="ECO:0000313" key="6">
    <source>
        <dbReference type="Proteomes" id="UP000273278"/>
    </source>
</evidence>
<organism evidence="5 6">
    <name type="scientific">Methanomethylophilus alvi</name>
    <dbReference type="NCBI Taxonomy" id="1291540"/>
    <lineage>
        <taxon>Archaea</taxon>
        <taxon>Methanobacteriati</taxon>
        <taxon>Thermoplasmatota</taxon>
        <taxon>Thermoplasmata</taxon>
        <taxon>Methanomassiliicoccales</taxon>
        <taxon>Methanomethylophilaceae</taxon>
        <taxon>Methanomethylophilus</taxon>
    </lineage>
</organism>
<dbReference type="InterPro" id="IPR036401">
    <property type="entry name" value="Ribosomal_eS17_sf"/>
</dbReference>
<dbReference type="Proteomes" id="UP000273278">
    <property type="component" value="Chromosome"/>
</dbReference>
<accession>A0A3G3IJN7</accession>
<dbReference type="NCBIfam" id="NF002242">
    <property type="entry name" value="PRK01151.1"/>
    <property type="match status" value="1"/>
</dbReference>
<dbReference type="InterPro" id="IPR001210">
    <property type="entry name" value="Ribosomal_eS17"/>
</dbReference>
<dbReference type="EMBL" id="CP017686">
    <property type="protein sequence ID" value="AYQ55702.1"/>
    <property type="molecule type" value="Genomic_DNA"/>
</dbReference>
<keyword evidence="2 4" id="KW-0689">Ribosomal protein</keyword>
<protein>
    <recommendedName>
        <fullName evidence="4">Small ribosomal subunit protein eS17</fullName>
    </recommendedName>
</protein>
<dbReference type="Gene3D" id="1.10.60.20">
    <property type="entry name" value="Ribosomal protein S17e-like"/>
    <property type="match status" value="1"/>
</dbReference>
<dbReference type="GO" id="GO:0006412">
    <property type="term" value="P:translation"/>
    <property type="evidence" value="ECO:0007669"/>
    <property type="project" value="UniProtKB-UniRule"/>
</dbReference>
<dbReference type="SUPFAM" id="SSF116820">
    <property type="entry name" value="Rps17e-like"/>
    <property type="match status" value="1"/>
</dbReference>
<evidence type="ECO:0000256" key="4">
    <source>
        <dbReference type="HAMAP-Rule" id="MF_00511"/>
    </source>
</evidence>
<sequence>MGRIRPTYIKRVSIELINKYPQAFNKDFDNNKEMVATLTDVQTVPMRNKIAGYITRYLSHPEA</sequence>
<dbReference type="PANTHER" id="PTHR10732">
    <property type="entry name" value="40S RIBOSOMAL PROTEIN S17"/>
    <property type="match status" value="1"/>
</dbReference>
<dbReference type="RefSeq" id="WP_022532606.1">
    <property type="nucleotide sequence ID" value="NZ_CAYARL010000009.1"/>
</dbReference>
<evidence type="ECO:0000256" key="1">
    <source>
        <dbReference type="ARBA" id="ARBA00010444"/>
    </source>
</evidence>
<evidence type="ECO:0000313" key="5">
    <source>
        <dbReference type="EMBL" id="AYQ55702.1"/>
    </source>
</evidence>
<dbReference type="AlphaFoldDB" id="A0A3G3IJN7"/>
<dbReference type="GeneID" id="41322372"/>
<dbReference type="GO" id="GO:0003735">
    <property type="term" value="F:structural constituent of ribosome"/>
    <property type="evidence" value="ECO:0007669"/>
    <property type="project" value="InterPro"/>
</dbReference>
<dbReference type="GO" id="GO:1990904">
    <property type="term" value="C:ribonucleoprotein complex"/>
    <property type="evidence" value="ECO:0007669"/>
    <property type="project" value="UniProtKB-KW"/>
</dbReference>
<dbReference type="HAMAP" id="MF_00511">
    <property type="entry name" value="Ribosomal_eS17"/>
    <property type="match status" value="1"/>
</dbReference>
<gene>
    <name evidence="4" type="primary">rps17e</name>
    <name evidence="5" type="ORF">BKD89_07875</name>
</gene>
<keyword evidence="3 4" id="KW-0687">Ribonucleoprotein</keyword>
<proteinExistence type="inferred from homology"/>
<reference evidence="5 6" key="1">
    <citation type="submission" date="2016-10" db="EMBL/GenBank/DDBJ databases">
        <title>Complete genome of the TMA-utilizing, human hosted archaeon Methanomethylophilus alvus Gen. nov, sp. nov., strain Mx-05, derived from a pure culture.</title>
        <authorList>
            <person name="Brugere J.-F."/>
            <person name="Ben Hania W."/>
            <person name="Chaudhary P.P."/>
            <person name="Gaci N."/>
            <person name="Borrel G."/>
            <person name="Cao Van Tuat L."/>
            <person name="Fardeau M.-L."/>
            <person name="Harris H.M.B."/>
            <person name="O'Toole P.W."/>
            <person name="Ollivier B."/>
        </authorList>
    </citation>
    <scope>NUCLEOTIDE SEQUENCE [LARGE SCALE GENOMIC DNA]</scope>
    <source>
        <strain evidence="5 6">Mx-05</strain>
    </source>
</reference>